<feature type="non-terminal residue" evidence="1">
    <location>
        <position position="1"/>
    </location>
</feature>
<name>A0A6J4J3P1_9CHLR</name>
<dbReference type="EMBL" id="CADCTK010000640">
    <property type="protein sequence ID" value="CAA9269609.1"/>
    <property type="molecule type" value="Genomic_DNA"/>
</dbReference>
<feature type="non-terminal residue" evidence="1">
    <location>
        <position position="37"/>
    </location>
</feature>
<organism evidence="1">
    <name type="scientific">uncultured Chloroflexia bacterium</name>
    <dbReference type="NCBI Taxonomy" id="1672391"/>
    <lineage>
        <taxon>Bacteria</taxon>
        <taxon>Bacillati</taxon>
        <taxon>Chloroflexota</taxon>
        <taxon>Chloroflexia</taxon>
        <taxon>environmental samples</taxon>
    </lineage>
</organism>
<sequence length="37" mass="4362">ARIPGGFHTILSRISCWFRYNAAHPQLRREVFMDCVL</sequence>
<proteinExistence type="predicted"/>
<accession>A0A6J4J3P1</accession>
<protein>
    <submittedName>
        <fullName evidence="1">Uncharacterized protein</fullName>
    </submittedName>
</protein>
<reference evidence="1" key="1">
    <citation type="submission" date="2020-02" db="EMBL/GenBank/DDBJ databases">
        <authorList>
            <person name="Meier V. D."/>
        </authorList>
    </citation>
    <scope>NUCLEOTIDE SEQUENCE</scope>
    <source>
        <strain evidence="1">AVDCRST_MAG26</strain>
    </source>
</reference>
<dbReference type="AlphaFoldDB" id="A0A6J4J3P1"/>
<evidence type="ECO:0000313" key="1">
    <source>
        <dbReference type="EMBL" id="CAA9269609.1"/>
    </source>
</evidence>
<gene>
    <name evidence="1" type="ORF">AVDCRST_MAG26-2754</name>
</gene>